<dbReference type="EMBL" id="KE145367">
    <property type="protein sequence ID" value="EPE29099.1"/>
    <property type="molecule type" value="Genomic_DNA"/>
</dbReference>
<evidence type="ECO:0000313" key="3">
    <source>
        <dbReference type="Proteomes" id="UP000016922"/>
    </source>
</evidence>
<protein>
    <recommendedName>
        <fullName evidence="4">BTB domain-containing protein</fullName>
    </recommendedName>
</protein>
<proteinExistence type="predicted"/>
<gene>
    <name evidence="2" type="ORF">GLAREA_00257</name>
</gene>
<dbReference type="OrthoDB" id="10275031at2759"/>
<dbReference type="KEGG" id="glz:GLAREA_00257"/>
<dbReference type="AlphaFoldDB" id="S3CVX7"/>
<reference evidence="2 3" key="1">
    <citation type="journal article" date="2013" name="BMC Genomics">
        <title>Genomics-driven discovery of the pneumocandin biosynthetic gene cluster in the fungus Glarea lozoyensis.</title>
        <authorList>
            <person name="Chen L."/>
            <person name="Yue Q."/>
            <person name="Zhang X."/>
            <person name="Xiang M."/>
            <person name="Wang C."/>
            <person name="Li S."/>
            <person name="Che Y."/>
            <person name="Ortiz-Lopez F.J."/>
            <person name="Bills G.F."/>
            <person name="Liu X."/>
            <person name="An Z."/>
        </authorList>
    </citation>
    <scope>NUCLEOTIDE SEQUENCE [LARGE SCALE GENOMIC DNA]</scope>
    <source>
        <strain evidence="3">ATCC 20868 / MF5171</strain>
    </source>
</reference>
<sequence length="289" mass="32749">MNNNSNQTDFPNQNPQDLPTLVSGSMHNAHIAIAGPAKAKKTKASTVNNSSAHRTIVQVMTGTHTKILSFPKDTLVSTSEWLGRMIDLEGYGTKKKPVVIYADSPSTYDHLKAWIFHKRVAANLPMHELQNIYFEAERMEIYELMNRVMDQIQIGVASNLFSPTKIAMVINRVYAMTKAKSLLRELYVEVLVGKFIVDSETLGDADAEGVNIGRDHIPQLHTLTRDNVDLFTDFSITWQYTLKNDAWRPWEKHGRMSPDDPLRCKFHHHGRVGASCYAQSERNIPQNPF</sequence>
<evidence type="ECO:0008006" key="4">
    <source>
        <dbReference type="Google" id="ProtNLM"/>
    </source>
</evidence>
<organism evidence="2 3">
    <name type="scientific">Glarea lozoyensis (strain ATCC 20868 / MF5171)</name>
    <dbReference type="NCBI Taxonomy" id="1116229"/>
    <lineage>
        <taxon>Eukaryota</taxon>
        <taxon>Fungi</taxon>
        <taxon>Dikarya</taxon>
        <taxon>Ascomycota</taxon>
        <taxon>Pezizomycotina</taxon>
        <taxon>Leotiomycetes</taxon>
        <taxon>Helotiales</taxon>
        <taxon>Helotiaceae</taxon>
        <taxon>Glarea</taxon>
    </lineage>
</organism>
<feature type="region of interest" description="Disordered" evidence="1">
    <location>
        <begin position="1"/>
        <end position="22"/>
    </location>
</feature>
<dbReference type="Proteomes" id="UP000016922">
    <property type="component" value="Unassembled WGS sequence"/>
</dbReference>
<evidence type="ECO:0000256" key="1">
    <source>
        <dbReference type="SAM" id="MobiDB-lite"/>
    </source>
</evidence>
<name>S3CVX7_GLAL2</name>
<dbReference type="RefSeq" id="XP_008083208.1">
    <property type="nucleotide sequence ID" value="XM_008085017.1"/>
</dbReference>
<keyword evidence="3" id="KW-1185">Reference proteome</keyword>
<dbReference type="GeneID" id="19459317"/>
<accession>S3CVX7</accession>
<evidence type="ECO:0000313" key="2">
    <source>
        <dbReference type="EMBL" id="EPE29099.1"/>
    </source>
</evidence>
<dbReference type="HOGENOM" id="CLU_963282_0_0_1"/>